<keyword evidence="3" id="KW-1185">Reference proteome</keyword>
<proteinExistence type="predicted"/>
<evidence type="ECO:0000313" key="2">
    <source>
        <dbReference type="EMBL" id="GIZ04340.1"/>
    </source>
</evidence>
<feature type="compositionally biased region" description="Polar residues" evidence="1">
    <location>
        <begin position="26"/>
        <end position="46"/>
    </location>
</feature>
<reference evidence="2 3" key="1">
    <citation type="submission" date="2021-06" db="EMBL/GenBank/DDBJ databases">
        <title>Caerostris extrusa draft genome.</title>
        <authorList>
            <person name="Kono N."/>
            <person name="Arakawa K."/>
        </authorList>
    </citation>
    <scope>NUCLEOTIDE SEQUENCE [LARGE SCALE GENOMIC DNA]</scope>
</reference>
<dbReference type="EMBL" id="BPLR01001719">
    <property type="protein sequence ID" value="GIZ04340.1"/>
    <property type="molecule type" value="Genomic_DNA"/>
</dbReference>
<feature type="compositionally biased region" description="Polar residues" evidence="1">
    <location>
        <begin position="97"/>
        <end position="114"/>
    </location>
</feature>
<dbReference type="Proteomes" id="UP001054945">
    <property type="component" value="Unassembled WGS sequence"/>
</dbReference>
<feature type="region of interest" description="Disordered" evidence="1">
    <location>
        <begin position="97"/>
        <end position="130"/>
    </location>
</feature>
<evidence type="ECO:0000313" key="3">
    <source>
        <dbReference type="Proteomes" id="UP001054945"/>
    </source>
</evidence>
<name>A0AAV4YD90_CAEEX</name>
<evidence type="ECO:0000256" key="1">
    <source>
        <dbReference type="SAM" id="MobiDB-lite"/>
    </source>
</evidence>
<gene>
    <name evidence="2" type="ORF">CEXT_771551</name>
</gene>
<protein>
    <submittedName>
        <fullName evidence="2">Uncharacterized protein</fullName>
    </submittedName>
</protein>
<sequence length="130" mass="14077">MQIDNANIRLRVEVNPLPAKDPQLLGTPSSTTPFATNPSDSSKGSLTHCTEISKIDPLMDAFITSCMVNAIAIFQRSVIACHEASCRIQIRHPNGTLQCSDKQRLPSNEPSLSLGSERADEDIDNGDQGN</sequence>
<organism evidence="2 3">
    <name type="scientific">Caerostris extrusa</name>
    <name type="common">Bark spider</name>
    <name type="synonym">Caerostris bankana</name>
    <dbReference type="NCBI Taxonomy" id="172846"/>
    <lineage>
        <taxon>Eukaryota</taxon>
        <taxon>Metazoa</taxon>
        <taxon>Ecdysozoa</taxon>
        <taxon>Arthropoda</taxon>
        <taxon>Chelicerata</taxon>
        <taxon>Arachnida</taxon>
        <taxon>Araneae</taxon>
        <taxon>Araneomorphae</taxon>
        <taxon>Entelegynae</taxon>
        <taxon>Araneoidea</taxon>
        <taxon>Araneidae</taxon>
        <taxon>Caerostris</taxon>
    </lineage>
</organism>
<dbReference type="AlphaFoldDB" id="A0AAV4YD90"/>
<accession>A0AAV4YD90</accession>
<feature type="region of interest" description="Disordered" evidence="1">
    <location>
        <begin position="19"/>
        <end position="46"/>
    </location>
</feature>
<comment type="caution">
    <text evidence="2">The sequence shown here is derived from an EMBL/GenBank/DDBJ whole genome shotgun (WGS) entry which is preliminary data.</text>
</comment>
<feature type="compositionally biased region" description="Acidic residues" evidence="1">
    <location>
        <begin position="119"/>
        <end position="130"/>
    </location>
</feature>